<dbReference type="GO" id="GO:0045943">
    <property type="term" value="P:positive regulation of transcription by RNA polymerase I"/>
    <property type="evidence" value="ECO:0007669"/>
    <property type="project" value="InterPro"/>
</dbReference>
<keyword evidence="2" id="KW-0690">Ribosome biogenesis</keyword>
<dbReference type="GO" id="GO:2000234">
    <property type="term" value="P:positive regulation of rRNA processing"/>
    <property type="evidence" value="ECO:0007669"/>
    <property type="project" value="TreeGrafter"/>
</dbReference>
<evidence type="ECO:0000256" key="1">
    <source>
        <dbReference type="ARBA" id="ARBA00004604"/>
    </source>
</evidence>
<evidence type="ECO:0000256" key="7">
    <source>
        <dbReference type="ARBA" id="ARBA00023242"/>
    </source>
</evidence>
<reference evidence="10 11" key="1">
    <citation type="submission" date="2016-06" db="EMBL/GenBank/DDBJ databases">
        <authorList>
            <consortium name="Pathogen Informatics"/>
        </authorList>
    </citation>
    <scope>NUCLEOTIDE SEQUENCE [LARGE SCALE GENOMIC DNA]</scope>
    <source>
        <strain evidence="10">PowCR01</strain>
    </source>
</reference>
<dbReference type="GO" id="GO:0032040">
    <property type="term" value="C:small-subunit processome"/>
    <property type="evidence" value="ECO:0007669"/>
    <property type="project" value="InterPro"/>
</dbReference>
<gene>
    <name evidence="10" type="primary">PowCR01_090028100</name>
    <name evidence="10" type="ORF">POWCR01_090028100</name>
</gene>
<accession>A0A1C3KSS5</accession>
<sequence>MNDDKKNKEVLMNWRYMYEDDEMKNYVDKLNEKDYEIVANEHTSKLHKDLILKNANFEKNIHLTKIHMGGNLIKNKPVLSKNNVSYFSTEKSILCIDLKKKKKKKKKKIVTSFSIDKIFYFNDIKGKQEYLILKGFNNYFYIYSITKNKIKFVKTFYIKNLFYINSFGKNGELCFVTWEYVGEKMYMNFFLLRFIFKHKNDFYNFDDDHINELEKEKAKGKKKKKNISSTCPTHVMYTFSSDSEEEYEKNIFPIELMGDNEKEKEEKNEEEERKKKKQGEEEAVMFTVQLKIKPILKIKYMYFSMIDMNPSLTKLVIANNNLIILYDLVRNWYNVFYYSDYISCVKLSDENFLCIGFVRGFIYVTIFNEMLHNFHHNYTNKKMVNGESLTTMYRKFESSDFRINNPSSLMHLFRTKINQNSHVSIFGVDYISEQAQEEGHTNGHVANGCDSPEYRKEKINNILSKIPYISLQLDEKNIINQQKVNVIRYKWHSHSVYNISIEGKKIISSGEEAVLLIYDLESGHMDYISHLGCPCYYIYVNKKKNLIICNSLDNSIIFLNYNKRLIFYKYRGISMPLSLRHLFYNNISSSDSVKNSLNIFLNQINDHYDYTHRAEYEMKKKETLIDNNYSEKENESPFRYDKQSNDNVTLLYNDTSDNFPDEDSLSESENDGTPSMDEENVEDGIEIGSSVEEENSTGVTNTEGYDNDGKCTTLNDYQIKKMKNKNKILSFKYIQNELEKQIYMHMNVENNIYKKYQMTFYCDSNGGLLFCFLTNFANLQLYNVEKDKHVKVLCPLNMLYKGRTHKETVNDMELLVYSFNHSRTVLMTIERRNFVMENFSPGGEDGNNFVHTIYTTRIWYLMKDLEYQIIFDLEDSLDSIVTGGETVVGSSTGSLASRSNLERYKEIVSHPFLSMFIVLESEGRITIWCLENSEEVFEEKIYDDFDIDSFEINSFNCYYRLKALTLNKLYTETFYQRDTLNSEEEKIKKNDDTYLSKIYKKYKIVTVIKNIHYNHHPILQGDISKDGKILCICHDKLITIWDFISMKTLAVINHPLYTTLNAYIFNMYKGVQIMEVDGIPYLCYFSFDTLFIYSMHQFHLVQEKKFTGLIEYVKFDKYSNAFVAIGITKREKTNKCGVRKSHLIQKNYLYEFNPKYLKKKKLFYASTDKPIVVVEFAPINNNKNVTLSKHHRSSVLVSLNSKFQICTFYFNNYPNFMQLR</sequence>
<dbReference type="PANTHER" id="PTHR44215:SF1">
    <property type="entry name" value="WD REPEAT-CONTAINING PROTEIN 75"/>
    <property type="match status" value="1"/>
</dbReference>
<dbReference type="InterPro" id="IPR053826">
    <property type="entry name" value="WDR75"/>
</dbReference>
<evidence type="ECO:0000256" key="8">
    <source>
        <dbReference type="SAM" id="Coils"/>
    </source>
</evidence>
<keyword evidence="3" id="KW-0698">rRNA processing</keyword>
<keyword evidence="6" id="KW-0804">Transcription</keyword>
<protein>
    <recommendedName>
        <fullName evidence="12">WD repeat-containing protein</fullName>
    </recommendedName>
</protein>
<feature type="compositionally biased region" description="Acidic residues" evidence="9">
    <location>
        <begin position="659"/>
        <end position="680"/>
    </location>
</feature>
<evidence type="ECO:0000256" key="3">
    <source>
        <dbReference type="ARBA" id="ARBA00022552"/>
    </source>
</evidence>
<dbReference type="EMBL" id="LT594513">
    <property type="protein sequence ID" value="SBT77146.1"/>
    <property type="molecule type" value="Genomic_DNA"/>
</dbReference>
<keyword evidence="4" id="KW-0853">WD repeat</keyword>
<keyword evidence="8" id="KW-0175">Coiled coil</keyword>
<evidence type="ECO:0000256" key="6">
    <source>
        <dbReference type="ARBA" id="ARBA00023163"/>
    </source>
</evidence>
<evidence type="ECO:0000256" key="4">
    <source>
        <dbReference type="ARBA" id="ARBA00022574"/>
    </source>
</evidence>
<dbReference type="InterPro" id="IPR036322">
    <property type="entry name" value="WD40_repeat_dom_sf"/>
</dbReference>
<name>A0A1C3KSS5_PLAOA</name>
<feature type="region of interest" description="Disordered" evidence="9">
    <location>
        <begin position="650"/>
        <end position="680"/>
    </location>
</feature>
<dbReference type="OrthoDB" id="4096at2759"/>
<feature type="coiled-coil region" evidence="8">
    <location>
        <begin position="254"/>
        <end position="282"/>
    </location>
</feature>
<dbReference type="SUPFAM" id="SSF50978">
    <property type="entry name" value="WD40 repeat-like"/>
    <property type="match status" value="1"/>
</dbReference>
<evidence type="ECO:0000313" key="11">
    <source>
        <dbReference type="Proteomes" id="UP000243200"/>
    </source>
</evidence>
<organism evidence="10 11">
    <name type="scientific">Plasmodium ovale</name>
    <name type="common">malaria parasite P. ovale</name>
    <dbReference type="NCBI Taxonomy" id="36330"/>
    <lineage>
        <taxon>Eukaryota</taxon>
        <taxon>Sar</taxon>
        <taxon>Alveolata</taxon>
        <taxon>Apicomplexa</taxon>
        <taxon>Aconoidasida</taxon>
        <taxon>Haemosporida</taxon>
        <taxon>Plasmodiidae</taxon>
        <taxon>Plasmodium</taxon>
        <taxon>Plasmodium (Plasmodium)</taxon>
    </lineage>
</organism>
<keyword evidence="7" id="KW-0539">Nucleus</keyword>
<dbReference type="PANTHER" id="PTHR44215">
    <property type="entry name" value="WD REPEAT-CONTAINING PROTEIN 75"/>
    <property type="match status" value="1"/>
</dbReference>
<keyword evidence="5" id="KW-0677">Repeat</keyword>
<dbReference type="VEuPathDB" id="PlasmoDB:PocGH01_09032800"/>
<comment type="subcellular location">
    <subcellularLocation>
        <location evidence="1">Nucleus</location>
        <location evidence="1">Nucleolus</location>
    </subcellularLocation>
</comment>
<dbReference type="GO" id="GO:0006364">
    <property type="term" value="P:rRNA processing"/>
    <property type="evidence" value="ECO:0007669"/>
    <property type="project" value="UniProtKB-KW"/>
</dbReference>
<evidence type="ECO:0000313" key="10">
    <source>
        <dbReference type="EMBL" id="SBT77146.1"/>
    </source>
</evidence>
<proteinExistence type="predicted"/>
<dbReference type="Proteomes" id="UP000243200">
    <property type="component" value="Chromosome 9"/>
</dbReference>
<evidence type="ECO:0000256" key="5">
    <source>
        <dbReference type="ARBA" id="ARBA00022737"/>
    </source>
</evidence>
<evidence type="ECO:0000256" key="9">
    <source>
        <dbReference type="SAM" id="MobiDB-lite"/>
    </source>
</evidence>
<evidence type="ECO:0008006" key="12">
    <source>
        <dbReference type="Google" id="ProtNLM"/>
    </source>
</evidence>
<evidence type="ECO:0000256" key="2">
    <source>
        <dbReference type="ARBA" id="ARBA00022517"/>
    </source>
</evidence>
<dbReference type="AlphaFoldDB" id="A0A1C3KSS5"/>
<dbReference type="VEuPathDB" id="PlasmoDB:POWCR01_090028100"/>
<dbReference type="GO" id="GO:0003723">
    <property type="term" value="F:RNA binding"/>
    <property type="evidence" value="ECO:0007669"/>
    <property type="project" value="InterPro"/>
</dbReference>